<gene>
    <name evidence="3" type="ORF">BDQ94DRAFT_176304</name>
</gene>
<proteinExistence type="predicted"/>
<dbReference type="AlphaFoldDB" id="A0A3F3PI19"/>
<dbReference type="RefSeq" id="XP_026619570.1">
    <property type="nucleotide sequence ID" value="XM_026772664.1"/>
</dbReference>
<dbReference type="STRING" id="1341132.A0A3F3PI19"/>
<sequence>MSRARAIRDDSIIEEVAKVNVDYLAHSWKDEELWATRKHICQMNKDSHVRHRFENALWRTWFASTRQTIPMPAAFISWQVPIPFPSYLVVKILTWYRDKDSDITWLYGPLVPSGSPSPTLNEISLTQASRKPSWKRKPSIWEITDFPATSGGSTNGKSLLGRFWSVAIHSVPSIILNPHLSWNKRRKCRVRFEEEVQQCQYAGDGTDVAHVNKAMEKLRQQIAQAGMGADNYGKRKRSNGSVARKGANPRPAKITKHTRTWCAGSQNGPGKMPLEALLHAKLALMQDMSTSTRSVSVVGLRGEDQDDPDLYSVMLPESLDFVEREDSSRLRSSLNCAPLHAVSPTRSSISMSSPCLPTNMQSIACFYIRFIGNDRLSDDYYRAVYLTERTVRDLMEKISMKQRIDPQRIVRVLHVKQNGLKLMVDDDLRELPDGQDNCRSVRSIVIWKGRSYETRKSQSSPRGQIKLLILPAHRYAALFVFFCHPQVFSFD</sequence>
<accession>A0A3F3PI19</accession>
<protein>
    <recommendedName>
        <fullName evidence="2">GRHL1/CP2 C-terminal domain-containing protein</fullName>
    </recommendedName>
</protein>
<keyword evidence="4" id="KW-1185">Reference proteome</keyword>
<feature type="region of interest" description="Disordered" evidence="1">
    <location>
        <begin position="230"/>
        <end position="266"/>
    </location>
</feature>
<dbReference type="EMBL" id="KZ852135">
    <property type="protein sequence ID" value="RDH26548.1"/>
    <property type="molecule type" value="Genomic_DNA"/>
</dbReference>
<evidence type="ECO:0000313" key="3">
    <source>
        <dbReference type="EMBL" id="RDH26548.1"/>
    </source>
</evidence>
<evidence type="ECO:0000259" key="2">
    <source>
        <dbReference type="Pfam" id="PF25416"/>
    </source>
</evidence>
<evidence type="ECO:0000313" key="4">
    <source>
        <dbReference type="Proteomes" id="UP000253729"/>
    </source>
</evidence>
<dbReference type="Pfam" id="PF25416">
    <property type="entry name" value="GRHL1_C"/>
    <property type="match status" value="1"/>
</dbReference>
<dbReference type="InterPro" id="IPR057520">
    <property type="entry name" value="GRHL1/CP2_C"/>
</dbReference>
<dbReference type="GeneID" id="38141020"/>
<reference evidence="3 4" key="1">
    <citation type="submission" date="2018-07" db="EMBL/GenBank/DDBJ databases">
        <title>The genomes of Aspergillus section Nigri reveals drivers in fungal speciation.</title>
        <authorList>
            <consortium name="DOE Joint Genome Institute"/>
            <person name="Vesth T.C."/>
            <person name="Nybo J."/>
            <person name="Theobald S."/>
            <person name="Brandl J."/>
            <person name="Frisvad J.C."/>
            <person name="Nielsen K.F."/>
            <person name="Lyhne E.K."/>
            <person name="Kogle M.E."/>
            <person name="Kuo A."/>
            <person name="Riley R."/>
            <person name="Clum A."/>
            <person name="Nolan M."/>
            <person name="Lipzen A."/>
            <person name="Salamov A."/>
            <person name="Henrissat B."/>
            <person name="Wiebenga A."/>
            <person name="De vries R.P."/>
            <person name="Grigoriev I.V."/>
            <person name="Mortensen U.H."/>
            <person name="Andersen M.R."/>
            <person name="Baker S.E."/>
        </authorList>
    </citation>
    <scope>NUCLEOTIDE SEQUENCE [LARGE SCALE GENOMIC DNA]</scope>
    <source>
        <strain evidence="3 4">CBS 139.54b</strain>
    </source>
</reference>
<name>A0A3F3PI19_9EURO</name>
<dbReference type="Proteomes" id="UP000253729">
    <property type="component" value="Unassembled WGS sequence"/>
</dbReference>
<feature type="domain" description="GRHL1/CP2 C-terminal" evidence="2">
    <location>
        <begin position="377"/>
        <end position="428"/>
    </location>
</feature>
<evidence type="ECO:0000256" key="1">
    <source>
        <dbReference type="SAM" id="MobiDB-lite"/>
    </source>
</evidence>
<organism evidence="3 4">
    <name type="scientific">Aspergillus welwitschiae</name>
    <dbReference type="NCBI Taxonomy" id="1341132"/>
    <lineage>
        <taxon>Eukaryota</taxon>
        <taxon>Fungi</taxon>
        <taxon>Dikarya</taxon>
        <taxon>Ascomycota</taxon>
        <taxon>Pezizomycotina</taxon>
        <taxon>Eurotiomycetes</taxon>
        <taxon>Eurotiomycetidae</taxon>
        <taxon>Eurotiales</taxon>
        <taxon>Aspergillaceae</taxon>
        <taxon>Aspergillus</taxon>
        <taxon>Aspergillus subgen. Circumdati</taxon>
    </lineage>
</organism>